<feature type="transmembrane region" description="Helical" evidence="1">
    <location>
        <begin position="38"/>
        <end position="61"/>
    </location>
</feature>
<dbReference type="SUPFAM" id="SSF56219">
    <property type="entry name" value="DNase I-like"/>
    <property type="match status" value="1"/>
</dbReference>
<gene>
    <name evidence="3" type="ORF">N425_11555</name>
</gene>
<name>W2C3V4_9BACT</name>
<evidence type="ECO:0000259" key="2">
    <source>
        <dbReference type="Pfam" id="PF03372"/>
    </source>
</evidence>
<evidence type="ECO:0000313" key="3">
    <source>
        <dbReference type="EMBL" id="ETK01106.1"/>
    </source>
</evidence>
<dbReference type="InterPro" id="IPR036691">
    <property type="entry name" value="Endo/exonu/phosph_ase_sf"/>
</dbReference>
<dbReference type="CDD" id="cd09084">
    <property type="entry name" value="EEP-2"/>
    <property type="match status" value="1"/>
</dbReference>
<dbReference type="GO" id="GO:0004519">
    <property type="term" value="F:endonuclease activity"/>
    <property type="evidence" value="ECO:0007669"/>
    <property type="project" value="UniProtKB-KW"/>
</dbReference>
<dbReference type="InterPro" id="IPR051916">
    <property type="entry name" value="GPI-anchor_lipid_remodeler"/>
</dbReference>
<sequence length="371" mass="42239">MKRKPSRIGATTLNAIHIPAILLFLASAYGGFVPPERGLAFTYLGLAFPLILLLNIVLLLVRLVRRDRAFTIVVIVMLLICRRSIEYYSPLHFFRPEPPTEHTLKVLTYNVRCFGYKDHTTDNPNEIIRYIAASDADVVCLQEYLEGDAENILTAGKVARALSMYPYHYYRPLVYYRHYSTGLAIFSKYPILSSRKVRYDSTFNGSTIHEIDVNGHRVTVVNNHLESFKLTPEDRSRYTDFIRNANASTLSRVEDIFRTKVGQAFRIRAEQARIVAEEVGEMPSGSLIICGDFNDTPLSYTYRTVCGPLGDAYAESGIGPGISYNRSIFRFRIDHILHSADMKAYSATVDTRIRLSDHYPVWCILKLESQN</sequence>
<dbReference type="EMBL" id="AYUF01000491">
    <property type="protein sequence ID" value="ETK01106.1"/>
    <property type="molecule type" value="Genomic_DNA"/>
</dbReference>
<keyword evidence="3" id="KW-0255">Endonuclease</keyword>
<keyword evidence="1" id="KW-0812">Transmembrane</keyword>
<feature type="transmembrane region" description="Helical" evidence="1">
    <location>
        <begin position="12"/>
        <end position="32"/>
    </location>
</feature>
<evidence type="ECO:0000313" key="4">
    <source>
        <dbReference type="Proteomes" id="UP000018837"/>
    </source>
</evidence>
<dbReference type="GO" id="GO:0016020">
    <property type="term" value="C:membrane"/>
    <property type="evidence" value="ECO:0007669"/>
    <property type="project" value="GOC"/>
</dbReference>
<comment type="caution">
    <text evidence="3">The sequence shown here is derived from an EMBL/GenBank/DDBJ whole genome shotgun (WGS) entry which is preliminary data.</text>
</comment>
<dbReference type="PATRIC" id="fig|1411148.3.peg.1894"/>
<proteinExistence type="predicted"/>
<dbReference type="PANTHER" id="PTHR14859">
    <property type="entry name" value="CALCOFLUOR WHITE HYPERSENSITIVE PROTEIN PRECURSOR"/>
    <property type="match status" value="1"/>
</dbReference>
<feature type="transmembrane region" description="Helical" evidence="1">
    <location>
        <begin position="68"/>
        <end position="85"/>
    </location>
</feature>
<dbReference type="Gene3D" id="3.60.10.10">
    <property type="entry name" value="Endonuclease/exonuclease/phosphatase"/>
    <property type="match status" value="1"/>
</dbReference>
<dbReference type="PANTHER" id="PTHR14859:SF15">
    <property type="entry name" value="ENDONUCLEASE_EXONUCLEASE_PHOSPHATASE DOMAIN-CONTAINING PROTEIN"/>
    <property type="match status" value="1"/>
</dbReference>
<keyword evidence="1" id="KW-0472">Membrane</keyword>
<dbReference type="Pfam" id="PF03372">
    <property type="entry name" value="Exo_endo_phos"/>
    <property type="match status" value="1"/>
</dbReference>
<protein>
    <submittedName>
        <fullName evidence="3">Endonuclease</fullName>
    </submittedName>
</protein>
<dbReference type="GO" id="GO:0006506">
    <property type="term" value="P:GPI anchor biosynthetic process"/>
    <property type="evidence" value="ECO:0007669"/>
    <property type="project" value="TreeGrafter"/>
</dbReference>
<keyword evidence="3" id="KW-0540">Nuclease</keyword>
<accession>W2C3V4</accession>
<feature type="domain" description="Endonuclease/exonuclease/phosphatase" evidence="2">
    <location>
        <begin position="107"/>
        <end position="358"/>
    </location>
</feature>
<keyword evidence="1" id="KW-1133">Transmembrane helix</keyword>
<keyword evidence="3" id="KW-0378">Hydrolase</keyword>
<organism evidence="3 4">
    <name type="scientific">Tannerella sp. oral taxon BU063 isolate Cell 2</name>
    <dbReference type="NCBI Taxonomy" id="1411148"/>
    <lineage>
        <taxon>Bacteria</taxon>
        <taxon>Pseudomonadati</taxon>
        <taxon>Bacteroidota</taxon>
        <taxon>Bacteroidia</taxon>
        <taxon>Bacteroidales</taxon>
        <taxon>Tannerellaceae</taxon>
        <taxon>Tannerella</taxon>
    </lineage>
</organism>
<reference evidence="3 4" key="1">
    <citation type="submission" date="2013-11" db="EMBL/GenBank/DDBJ databases">
        <title>Single cell genomics of uncultured Tannerella BU063 (oral taxon 286).</title>
        <authorList>
            <person name="Beall C.J."/>
            <person name="Campbell A.G."/>
            <person name="Griffen A.L."/>
            <person name="Podar M."/>
            <person name="Leys E.J."/>
        </authorList>
    </citation>
    <scope>NUCLEOTIDE SEQUENCE [LARGE SCALE GENOMIC DNA]</scope>
    <source>
        <strain evidence="3">Cell 2</strain>
    </source>
</reference>
<evidence type="ECO:0000256" key="1">
    <source>
        <dbReference type="SAM" id="Phobius"/>
    </source>
</evidence>
<dbReference type="Proteomes" id="UP000018837">
    <property type="component" value="Unassembled WGS sequence"/>
</dbReference>
<dbReference type="AlphaFoldDB" id="W2C3V4"/>
<dbReference type="InterPro" id="IPR005135">
    <property type="entry name" value="Endo/exonuclease/phosphatase"/>
</dbReference>